<dbReference type="Proteomes" id="UP000317078">
    <property type="component" value="Unassembled WGS sequence"/>
</dbReference>
<accession>A0A502GHJ4</accession>
<dbReference type="EMBL" id="RCZP01000002">
    <property type="protein sequence ID" value="TPG60426.1"/>
    <property type="molecule type" value="Genomic_DNA"/>
</dbReference>
<evidence type="ECO:0000256" key="1">
    <source>
        <dbReference type="SAM" id="MobiDB-lite"/>
    </source>
</evidence>
<evidence type="ECO:0000313" key="3">
    <source>
        <dbReference type="Proteomes" id="UP000317078"/>
    </source>
</evidence>
<keyword evidence="3" id="KW-1185">Reference proteome</keyword>
<organism evidence="2 3">
    <name type="scientific">Muricoccus nepalensis</name>
    <dbReference type="NCBI Taxonomy" id="1854500"/>
    <lineage>
        <taxon>Bacteria</taxon>
        <taxon>Pseudomonadati</taxon>
        <taxon>Pseudomonadota</taxon>
        <taxon>Alphaproteobacteria</taxon>
        <taxon>Acetobacterales</taxon>
        <taxon>Roseomonadaceae</taxon>
        <taxon>Muricoccus</taxon>
    </lineage>
</organism>
<proteinExistence type="predicted"/>
<dbReference type="AlphaFoldDB" id="A0A502GHJ4"/>
<sequence length="85" mass="8246">MPGSAANSFRPAQPRALPPIHSASLLQGPAGVTLNLQGDGGGMTQVPLTLAALREIAALAGSALSGGAEALHPGPADAAGMPEAR</sequence>
<evidence type="ECO:0000313" key="2">
    <source>
        <dbReference type="EMBL" id="TPG60426.1"/>
    </source>
</evidence>
<feature type="region of interest" description="Disordered" evidence="1">
    <location>
        <begin position="1"/>
        <end position="21"/>
    </location>
</feature>
<dbReference type="RefSeq" id="WP_140881352.1">
    <property type="nucleotide sequence ID" value="NZ_RCZP01000002.1"/>
</dbReference>
<name>A0A502GHJ4_9PROT</name>
<gene>
    <name evidence="2" type="ORF">EAH89_03340</name>
</gene>
<comment type="caution">
    <text evidence="2">The sequence shown here is derived from an EMBL/GenBank/DDBJ whole genome shotgun (WGS) entry which is preliminary data.</text>
</comment>
<protein>
    <submittedName>
        <fullName evidence="2">Uncharacterized protein</fullName>
    </submittedName>
</protein>
<reference evidence="2 3" key="1">
    <citation type="journal article" date="2019" name="Environ. Microbiol.">
        <title>Species interactions and distinct microbial communities in high Arctic permafrost affected cryosols are associated with the CH4 and CO2 gas fluxes.</title>
        <authorList>
            <person name="Altshuler I."/>
            <person name="Hamel J."/>
            <person name="Turney S."/>
            <person name="Magnuson E."/>
            <person name="Levesque R."/>
            <person name="Greer C."/>
            <person name="Whyte L.G."/>
        </authorList>
    </citation>
    <scope>NUCLEOTIDE SEQUENCE [LARGE SCALE GENOMIC DNA]</scope>
    <source>
        <strain evidence="2 3">S9.3B</strain>
    </source>
</reference>
<dbReference type="OrthoDB" id="10009793at2"/>